<protein>
    <submittedName>
        <fullName evidence="1">Uncharacterized protein</fullName>
    </submittedName>
</protein>
<name>A0A6M3Y3V5_9ZZZZ</name>
<accession>A0A6M3Y3V5</accession>
<gene>
    <name evidence="1" type="ORF">TM448B04891_0004</name>
</gene>
<proteinExistence type="predicted"/>
<organism evidence="1">
    <name type="scientific">viral metagenome</name>
    <dbReference type="NCBI Taxonomy" id="1070528"/>
    <lineage>
        <taxon>unclassified sequences</taxon>
        <taxon>metagenomes</taxon>
        <taxon>organismal metagenomes</taxon>
    </lineage>
</organism>
<dbReference type="EMBL" id="MT145109">
    <property type="protein sequence ID" value="QJI03674.1"/>
    <property type="molecule type" value="Genomic_DNA"/>
</dbReference>
<reference evidence="1" key="1">
    <citation type="submission" date="2020-03" db="EMBL/GenBank/DDBJ databases">
        <title>The deep terrestrial virosphere.</title>
        <authorList>
            <person name="Holmfeldt K."/>
            <person name="Nilsson E."/>
            <person name="Simone D."/>
            <person name="Lopez-Fernandez M."/>
            <person name="Wu X."/>
            <person name="de Brujin I."/>
            <person name="Lundin D."/>
            <person name="Andersson A."/>
            <person name="Bertilsson S."/>
            <person name="Dopson M."/>
        </authorList>
    </citation>
    <scope>NUCLEOTIDE SEQUENCE</scope>
    <source>
        <strain evidence="1">TM448B04891</strain>
    </source>
</reference>
<evidence type="ECO:0000313" key="1">
    <source>
        <dbReference type="EMBL" id="QJI03674.1"/>
    </source>
</evidence>
<sequence length="79" mass="8963">MDCPNCQVEIPNEPSLEQLQEFHLHHTTNYLGLAYLLIQKGLITDDELDKAHAWATHLVDQIAAQKKEEADREEGAQPV</sequence>
<dbReference type="AlphaFoldDB" id="A0A6M3Y3V5"/>